<evidence type="ECO:0000256" key="3">
    <source>
        <dbReference type="ARBA" id="ARBA00007152"/>
    </source>
</evidence>
<keyword evidence="10" id="KW-0809">Transit peptide</keyword>
<dbReference type="AlphaFoldDB" id="A0A553NNU2"/>
<evidence type="ECO:0000256" key="5">
    <source>
        <dbReference type="ARBA" id="ARBA00015175"/>
    </source>
</evidence>
<accession>A0A553NNU2</accession>
<keyword evidence="19" id="KW-1185">Reference proteome</keyword>
<evidence type="ECO:0000313" key="19">
    <source>
        <dbReference type="Proteomes" id="UP000318571"/>
    </source>
</evidence>
<dbReference type="Proteomes" id="UP000318571">
    <property type="component" value="Chromosome 4"/>
</dbReference>
<evidence type="ECO:0000256" key="11">
    <source>
        <dbReference type="ARBA" id="ARBA00022982"/>
    </source>
</evidence>
<keyword evidence="8" id="KW-0812">Transmembrane</keyword>
<dbReference type="PANTHER" id="PTHR13178:SF0">
    <property type="entry name" value="NADH DEHYDROGENASE [UBIQUINONE] 1 BETA SUBCOMPLEX SUBUNIT 5, MITOCHONDRIAL"/>
    <property type="match status" value="1"/>
</dbReference>
<sequence>MRNPHGGNLPQAAIIPQNNNNKNKKNKNNNNWLGERSYPRNNQDNRSSIGSIASASITMNSWFVRQTFRLGQQAWPRFQGQQVRHGGHATMSIKPSRWPELQFRDSMHLWFMLVGGSLLAVSAYTNVFVGSGTLAPIPEDHQPQEHEYYPHPITRWLVKHVYRSPQEAYEGTLHVVWELEKYNKQHQLEREVQRLIAKEGDYKAYYYIPKDGHTMRAYRNAMEQRSEKGGMATNVRLLLLLFDLIRVFPLQIVKLFQGQLIEVIILVLK</sequence>
<dbReference type="EMBL" id="VCGU01000011">
    <property type="protein sequence ID" value="TRY67113.1"/>
    <property type="molecule type" value="Genomic_DNA"/>
</dbReference>
<evidence type="ECO:0000256" key="9">
    <source>
        <dbReference type="ARBA" id="ARBA00022792"/>
    </source>
</evidence>
<comment type="similarity">
    <text evidence="3">Belongs to the complex I NDUFB5 subunit family.</text>
</comment>
<gene>
    <name evidence="18" type="ORF">TCAL_05872</name>
</gene>
<comment type="subunit">
    <text evidence="4">Complex I is composed of 45 different subunits.</text>
</comment>
<evidence type="ECO:0000313" key="18">
    <source>
        <dbReference type="EMBL" id="TRY67113.1"/>
    </source>
</evidence>
<dbReference type="STRING" id="6832.A0A553NNU2"/>
<dbReference type="InterPro" id="IPR019173">
    <property type="entry name" value="NADH_UbQ_OxRdtase_B5_su"/>
</dbReference>
<evidence type="ECO:0000256" key="17">
    <source>
        <dbReference type="SAM" id="MobiDB-lite"/>
    </source>
</evidence>
<name>A0A553NNU2_TIGCA</name>
<keyword evidence="11" id="KW-0249">Electron transport</keyword>
<feature type="region of interest" description="Disordered" evidence="17">
    <location>
        <begin position="1"/>
        <end position="47"/>
    </location>
</feature>
<keyword evidence="7" id="KW-0679">Respiratory chain</keyword>
<evidence type="ECO:0000256" key="16">
    <source>
        <dbReference type="ARBA" id="ARBA00032550"/>
    </source>
</evidence>
<proteinExistence type="inferred from homology"/>
<comment type="caution">
    <text evidence="18">The sequence shown here is derived from an EMBL/GenBank/DDBJ whole genome shotgun (WGS) entry which is preliminary data.</text>
</comment>
<evidence type="ECO:0000256" key="2">
    <source>
        <dbReference type="ARBA" id="ARBA00004434"/>
    </source>
</evidence>
<keyword evidence="12" id="KW-1133">Transmembrane helix</keyword>
<dbReference type="GO" id="GO:0005743">
    <property type="term" value="C:mitochondrial inner membrane"/>
    <property type="evidence" value="ECO:0007669"/>
    <property type="project" value="UniProtKB-SubCell"/>
</dbReference>
<evidence type="ECO:0000256" key="1">
    <source>
        <dbReference type="ARBA" id="ARBA00003195"/>
    </source>
</evidence>
<evidence type="ECO:0000256" key="14">
    <source>
        <dbReference type="ARBA" id="ARBA00023136"/>
    </source>
</evidence>
<evidence type="ECO:0000256" key="12">
    <source>
        <dbReference type="ARBA" id="ARBA00022989"/>
    </source>
</evidence>
<organism evidence="18 19">
    <name type="scientific">Tigriopus californicus</name>
    <name type="common">Marine copepod</name>
    <dbReference type="NCBI Taxonomy" id="6832"/>
    <lineage>
        <taxon>Eukaryota</taxon>
        <taxon>Metazoa</taxon>
        <taxon>Ecdysozoa</taxon>
        <taxon>Arthropoda</taxon>
        <taxon>Crustacea</taxon>
        <taxon>Multicrustacea</taxon>
        <taxon>Hexanauplia</taxon>
        <taxon>Copepoda</taxon>
        <taxon>Harpacticoida</taxon>
        <taxon>Harpacticidae</taxon>
        <taxon>Tigriopus</taxon>
    </lineage>
</organism>
<evidence type="ECO:0000256" key="7">
    <source>
        <dbReference type="ARBA" id="ARBA00022660"/>
    </source>
</evidence>
<keyword evidence="6" id="KW-0813">Transport</keyword>
<reference evidence="18 19" key="1">
    <citation type="journal article" date="2018" name="Nat. Ecol. Evol.">
        <title>Genomic signatures of mitonuclear coevolution across populations of Tigriopus californicus.</title>
        <authorList>
            <person name="Barreto F.S."/>
            <person name="Watson E.T."/>
            <person name="Lima T.G."/>
            <person name="Willett C.S."/>
            <person name="Edmands S."/>
            <person name="Li W."/>
            <person name="Burton R.S."/>
        </authorList>
    </citation>
    <scope>NUCLEOTIDE SEQUENCE [LARGE SCALE GENOMIC DNA]</scope>
    <source>
        <strain evidence="18 19">San Diego</strain>
    </source>
</reference>
<evidence type="ECO:0000256" key="15">
    <source>
        <dbReference type="ARBA" id="ARBA00032395"/>
    </source>
</evidence>
<keyword evidence="13" id="KW-0496">Mitochondrion</keyword>
<dbReference type="Pfam" id="PF09781">
    <property type="entry name" value="NDUF_B5"/>
    <property type="match status" value="1"/>
</dbReference>
<dbReference type="PANTHER" id="PTHR13178">
    <property type="entry name" value="NADH-UBIQUINONE OXIDOREDUCTASE SGDH SUBUNIT"/>
    <property type="match status" value="1"/>
</dbReference>
<evidence type="ECO:0000256" key="4">
    <source>
        <dbReference type="ARBA" id="ARBA00011533"/>
    </source>
</evidence>
<comment type="function">
    <text evidence="1">Accessory subunit of the mitochondrial membrane respiratory chain NADH dehydrogenase (Complex I), that is believed not to be involved in catalysis. Complex I functions in the transfer of electrons from NADH to the respiratory chain. The immediate electron acceptor for the enzyme is believed to be ubiquinone.</text>
</comment>
<comment type="subcellular location">
    <subcellularLocation>
        <location evidence="2">Mitochondrion inner membrane</location>
        <topology evidence="2">Single-pass membrane protein</topology>
    </subcellularLocation>
</comment>
<protein>
    <recommendedName>
        <fullName evidence="5">NADH dehydrogenase [ubiquinone] 1 beta subcomplex subunit 5, mitochondrial</fullName>
    </recommendedName>
    <alternativeName>
        <fullName evidence="16">Complex I-SGDH</fullName>
    </alternativeName>
    <alternativeName>
        <fullName evidence="15">NADH-ubiquinone oxidoreductase SGDH subunit</fullName>
    </alternativeName>
</protein>
<evidence type="ECO:0000256" key="8">
    <source>
        <dbReference type="ARBA" id="ARBA00022692"/>
    </source>
</evidence>
<evidence type="ECO:0000256" key="6">
    <source>
        <dbReference type="ARBA" id="ARBA00022448"/>
    </source>
</evidence>
<keyword evidence="14" id="KW-0472">Membrane</keyword>
<evidence type="ECO:0000256" key="10">
    <source>
        <dbReference type="ARBA" id="ARBA00022946"/>
    </source>
</evidence>
<keyword evidence="9" id="KW-0999">Mitochondrion inner membrane</keyword>
<evidence type="ECO:0000256" key="13">
    <source>
        <dbReference type="ARBA" id="ARBA00023128"/>
    </source>
</evidence>